<feature type="compositionally biased region" description="Polar residues" evidence="2">
    <location>
        <begin position="192"/>
        <end position="210"/>
    </location>
</feature>
<dbReference type="EMBL" id="BMAV01006683">
    <property type="protein sequence ID" value="GFY48879.1"/>
    <property type="molecule type" value="Genomic_DNA"/>
</dbReference>
<keyword evidence="5" id="KW-1185">Reference proteome</keyword>
<accession>A0A8X6X8Z3</accession>
<feature type="region of interest" description="Disordered" evidence="2">
    <location>
        <begin position="192"/>
        <end position="218"/>
    </location>
</feature>
<sequence length="282" mass="32184">MEKYTKGSLCPYRHCEKAKGTHIVCPKFKKNKFCTITCRFLHIINKENTLCRFDNRPGGCKRPNCFFQHRKKNFKVNPYLYVKKSGIQAREKNSQTTLSKKIVITKRITKVEDKRKCVILMPLKKKKRNSKPISVSDLHLQKKIKKYSLKDRQPFIDCSKVLVSPTMPAIPDTVDNTTLSINSVSLSCNLKENQDQSADVSKEPVSNSGAETKKHEHVSVPVSLTSDEDEVISSKKIKPENAHGSILDDFVGLLDYEDMDVEETEISPDHDILLEVEQFLNS</sequence>
<name>A0A8X6X8Z3_9ARAC</name>
<comment type="caution">
    <text evidence="4">The sequence shown here is derived from an EMBL/GenBank/DDBJ whole genome shotgun (WGS) entry which is preliminary data.</text>
</comment>
<dbReference type="InterPro" id="IPR041686">
    <property type="entry name" value="Znf-CCCH_3"/>
</dbReference>
<dbReference type="OrthoDB" id="5395350at2759"/>
<evidence type="ECO:0000256" key="2">
    <source>
        <dbReference type="SAM" id="MobiDB-lite"/>
    </source>
</evidence>
<evidence type="ECO:0000259" key="3">
    <source>
        <dbReference type="PROSITE" id="PS50103"/>
    </source>
</evidence>
<evidence type="ECO:0000256" key="1">
    <source>
        <dbReference type="PROSITE-ProRule" id="PRU00723"/>
    </source>
</evidence>
<feature type="zinc finger region" description="C3H1-type" evidence="1">
    <location>
        <begin position="45"/>
        <end position="72"/>
    </location>
</feature>
<dbReference type="Proteomes" id="UP000886998">
    <property type="component" value="Unassembled WGS sequence"/>
</dbReference>
<reference evidence="4" key="1">
    <citation type="submission" date="2020-08" db="EMBL/GenBank/DDBJ databases">
        <title>Multicomponent nature underlies the extraordinary mechanical properties of spider dragline silk.</title>
        <authorList>
            <person name="Kono N."/>
            <person name="Nakamura H."/>
            <person name="Mori M."/>
            <person name="Yoshida Y."/>
            <person name="Ohtoshi R."/>
            <person name="Malay A.D."/>
            <person name="Moran D.A.P."/>
            <person name="Tomita M."/>
            <person name="Numata K."/>
            <person name="Arakawa K."/>
        </authorList>
    </citation>
    <scope>NUCLEOTIDE SEQUENCE</scope>
</reference>
<keyword evidence="1" id="KW-0862">Zinc</keyword>
<evidence type="ECO:0000313" key="4">
    <source>
        <dbReference type="EMBL" id="GFY48879.1"/>
    </source>
</evidence>
<keyword evidence="1" id="KW-0863">Zinc-finger</keyword>
<dbReference type="AlphaFoldDB" id="A0A8X6X8Z3"/>
<dbReference type="GO" id="GO:0008270">
    <property type="term" value="F:zinc ion binding"/>
    <property type="evidence" value="ECO:0007669"/>
    <property type="project" value="UniProtKB-KW"/>
</dbReference>
<gene>
    <name evidence="4" type="ORF">TNIN_381801</name>
</gene>
<protein>
    <recommendedName>
        <fullName evidence="3">C3H1-type domain-containing protein</fullName>
    </recommendedName>
</protein>
<dbReference type="Gene3D" id="4.10.1000.10">
    <property type="entry name" value="Zinc finger, CCCH-type"/>
    <property type="match status" value="1"/>
</dbReference>
<evidence type="ECO:0000313" key="5">
    <source>
        <dbReference type="Proteomes" id="UP000886998"/>
    </source>
</evidence>
<feature type="domain" description="C3H1-type" evidence="3">
    <location>
        <begin position="45"/>
        <end position="72"/>
    </location>
</feature>
<dbReference type="Pfam" id="PF15663">
    <property type="entry name" value="zf-CCCH_3"/>
    <property type="match status" value="1"/>
</dbReference>
<dbReference type="PROSITE" id="PS50103">
    <property type="entry name" value="ZF_C3H1"/>
    <property type="match status" value="1"/>
</dbReference>
<keyword evidence="1" id="KW-0479">Metal-binding</keyword>
<organism evidence="4 5">
    <name type="scientific">Trichonephila inaurata madagascariensis</name>
    <dbReference type="NCBI Taxonomy" id="2747483"/>
    <lineage>
        <taxon>Eukaryota</taxon>
        <taxon>Metazoa</taxon>
        <taxon>Ecdysozoa</taxon>
        <taxon>Arthropoda</taxon>
        <taxon>Chelicerata</taxon>
        <taxon>Arachnida</taxon>
        <taxon>Araneae</taxon>
        <taxon>Araneomorphae</taxon>
        <taxon>Entelegynae</taxon>
        <taxon>Araneoidea</taxon>
        <taxon>Nephilidae</taxon>
        <taxon>Trichonephila</taxon>
        <taxon>Trichonephila inaurata</taxon>
    </lineage>
</organism>
<dbReference type="InterPro" id="IPR000571">
    <property type="entry name" value="Znf_CCCH"/>
</dbReference>
<proteinExistence type="predicted"/>